<accession>A0A176VTE7</accession>
<evidence type="ECO:0000313" key="1">
    <source>
        <dbReference type="EMBL" id="OAE23106.1"/>
    </source>
</evidence>
<gene>
    <name evidence="1" type="ORF">AXG93_2403s1000</name>
</gene>
<sequence>MALDEVAAKVVEDVCVAKCEPQKVASPQTFTGIVILKTYLDKKQEKYAEATIPGSYVEIVRNRTRIKVVAAIEVAAKELGTSENPESIDGSELLRVDELTARAEKKEQEYDIKLALRAKKLA</sequence>
<keyword evidence="2" id="KW-1185">Reference proteome</keyword>
<reference evidence="1" key="1">
    <citation type="submission" date="2016-03" db="EMBL/GenBank/DDBJ databases">
        <title>Mechanisms controlling the formation of the plant cell surface in tip-growing cells are functionally conserved among land plants.</title>
        <authorList>
            <person name="Honkanen S."/>
            <person name="Jones V.A."/>
            <person name="Morieri G."/>
            <person name="Champion C."/>
            <person name="Hetherington A.J."/>
            <person name="Kelly S."/>
            <person name="Saint-Marcoux D."/>
            <person name="Proust H."/>
            <person name="Prescott H."/>
            <person name="Dolan L."/>
        </authorList>
    </citation>
    <scope>NUCLEOTIDE SEQUENCE [LARGE SCALE GENOMIC DNA]</scope>
    <source>
        <tissue evidence="1">Whole gametophyte</tissue>
    </source>
</reference>
<dbReference type="Proteomes" id="UP000077202">
    <property type="component" value="Unassembled WGS sequence"/>
</dbReference>
<protein>
    <submittedName>
        <fullName evidence="1">Uncharacterized protein</fullName>
    </submittedName>
</protein>
<dbReference type="EMBL" id="LVLJ01002936">
    <property type="protein sequence ID" value="OAE23106.1"/>
    <property type="molecule type" value="Genomic_DNA"/>
</dbReference>
<dbReference type="AlphaFoldDB" id="A0A176VTE7"/>
<evidence type="ECO:0000313" key="2">
    <source>
        <dbReference type="Proteomes" id="UP000077202"/>
    </source>
</evidence>
<proteinExistence type="predicted"/>
<comment type="caution">
    <text evidence="1">The sequence shown here is derived from an EMBL/GenBank/DDBJ whole genome shotgun (WGS) entry which is preliminary data.</text>
</comment>
<organism evidence="1 2">
    <name type="scientific">Marchantia polymorpha subsp. ruderalis</name>
    <dbReference type="NCBI Taxonomy" id="1480154"/>
    <lineage>
        <taxon>Eukaryota</taxon>
        <taxon>Viridiplantae</taxon>
        <taxon>Streptophyta</taxon>
        <taxon>Embryophyta</taxon>
        <taxon>Marchantiophyta</taxon>
        <taxon>Marchantiopsida</taxon>
        <taxon>Marchantiidae</taxon>
        <taxon>Marchantiales</taxon>
        <taxon>Marchantiaceae</taxon>
        <taxon>Marchantia</taxon>
    </lineage>
</organism>
<name>A0A176VTE7_MARPO</name>